<feature type="region of interest" description="Disordered" evidence="1">
    <location>
        <begin position="1752"/>
        <end position="1793"/>
    </location>
</feature>
<dbReference type="GO" id="GO:0045944">
    <property type="term" value="P:positive regulation of transcription by RNA polymerase II"/>
    <property type="evidence" value="ECO:0007669"/>
    <property type="project" value="TreeGrafter"/>
</dbReference>
<evidence type="ECO:0000313" key="5">
    <source>
        <dbReference type="Proteomes" id="UP000838412"/>
    </source>
</evidence>
<protein>
    <submittedName>
        <fullName evidence="4">NCOA2 protein</fullName>
    </submittedName>
</protein>
<keyword evidence="5" id="KW-1185">Reference proteome</keyword>
<feature type="domain" description="BHLH" evidence="3">
    <location>
        <begin position="23"/>
        <end position="78"/>
    </location>
</feature>
<feature type="compositionally biased region" description="Polar residues" evidence="1">
    <location>
        <begin position="1530"/>
        <end position="1563"/>
    </location>
</feature>
<dbReference type="Gene3D" id="3.30.450.20">
    <property type="entry name" value="PAS domain"/>
    <property type="match status" value="2"/>
</dbReference>
<feature type="compositionally biased region" description="Polar residues" evidence="1">
    <location>
        <begin position="1823"/>
        <end position="1833"/>
    </location>
</feature>
<dbReference type="PROSITE" id="PS50888">
    <property type="entry name" value="BHLH"/>
    <property type="match status" value="1"/>
</dbReference>
<feature type="compositionally biased region" description="Basic and acidic residues" evidence="1">
    <location>
        <begin position="906"/>
        <end position="924"/>
    </location>
</feature>
<dbReference type="GO" id="GO:0046983">
    <property type="term" value="F:protein dimerization activity"/>
    <property type="evidence" value="ECO:0007669"/>
    <property type="project" value="InterPro"/>
</dbReference>
<feature type="compositionally biased region" description="Low complexity" evidence="1">
    <location>
        <begin position="715"/>
        <end position="730"/>
    </location>
</feature>
<dbReference type="GO" id="GO:0032870">
    <property type="term" value="P:cellular response to hormone stimulus"/>
    <property type="evidence" value="ECO:0007669"/>
    <property type="project" value="TreeGrafter"/>
</dbReference>
<dbReference type="CDD" id="cd11439">
    <property type="entry name" value="bHLH-PAS_SRC"/>
    <property type="match status" value="1"/>
</dbReference>
<evidence type="ECO:0000256" key="1">
    <source>
        <dbReference type="SAM" id="MobiDB-lite"/>
    </source>
</evidence>
<feature type="region of interest" description="Disordered" evidence="1">
    <location>
        <begin position="1458"/>
        <end position="1563"/>
    </location>
</feature>
<name>A0A8J9Z5Z7_BRALA</name>
<dbReference type="GO" id="GO:0016922">
    <property type="term" value="F:nuclear receptor binding"/>
    <property type="evidence" value="ECO:0007669"/>
    <property type="project" value="TreeGrafter"/>
</dbReference>
<dbReference type="Proteomes" id="UP000838412">
    <property type="component" value="Chromosome 16"/>
</dbReference>
<feature type="compositionally biased region" description="Polar residues" evidence="1">
    <location>
        <begin position="1752"/>
        <end position="1784"/>
    </location>
</feature>
<feature type="region of interest" description="Disordered" evidence="1">
    <location>
        <begin position="668"/>
        <end position="730"/>
    </location>
</feature>
<feature type="region of interest" description="Disordered" evidence="1">
    <location>
        <begin position="506"/>
        <end position="575"/>
    </location>
</feature>
<accession>A0A8J9Z5Z7</accession>
<feature type="compositionally biased region" description="Low complexity" evidence="1">
    <location>
        <begin position="547"/>
        <end position="575"/>
    </location>
</feature>
<feature type="compositionally biased region" description="Polar residues" evidence="1">
    <location>
        <begin position="1079"/>
        <end position="1092"/>
    </location>
</feature>
<dbReference type="GO" id="GO:0005634">
    <property type="term" value="C:nucleus"/>
    <property type="evidence" value="ECO:0007669"/>
    <property type="project" value="InterPro"/>
</dbReference>
<dbReference type="Pfam" id="PF23172">
    <property type="entry name" value="bHLH_NCOA"/>
    <property type="match status" value="1"/>
</dbReference>
<dbReference type="InterPro" id="IPR035965">
    <property type="entry name" value="PAS-like_dom_sf"/>
</dbReference>
<reference evidence="4" key="1">
    <citation type="submission" date="2022-01" db="EMBL/GenBank/DDBJ databases">
        <authorList>
            <person name="Braso-Vives M."/>
        </authorList>
    </citation>
    <scope>NUCLEOTIDE SEQUENCE</scope>
</reference>
<organism evidence="4 5">
    <name type="scientific">Branchiostoma lanceolatum</name>
    <name type="common">Common lancelet</name>
    <name type="synonym">Amphioxus lanceolatum</name>
    <dbReference type="NCBI Taxonomy" id="7740"/>
    <lineage>
        <taxon>Eukaryota</taxon>
        <taxon>Metazoa</taxon>
        <taxon>Chordata</taxon>
        <taxon>Cephalochordata</taxon>
        <taxon>Leptocardii</taxon>
        <taxon>Amphioxiformes</taxon>
        <taxon>Branchiostomatidae</taxon>
        <taxon>Branchiostoma</taxon>
    </lineage>
</organism>
<dbReference type="GO" id="GO:0003713">
    <property type="term" value="F:transcription coactivator activity"/>
    <property type="evidence" value="ECO:0007669"/>
    <property type="project" value="InterPro"/>
</dbReference>
<dbReference type="SUPFAM" id="SSF55785">
    <property type="entry name" value="PYP-like sensor domain (PAS domain)"/>
    <property type="match status" value="2"/>
</dbReference>
<dbReference type="InterPro" id="IPR056193">
    <property type="entry name" value="bHLH_NCOA1-3"/>
</dbReference>
<feature type="compositionally biased region" description="Acidic residues" evidence="1">
    <location>
        <begin position="527"/>
        <end position="543"/>
    </location>
</feature>
<dbReference type="Gene3D" id="4.10.280.10">
    <property type="entry name" value="Helix-loop-helix DNA-binding domain"/>
    <property type="match status" value="1"/>
</dbReference>
<dbReference type="PROSITE" id="PS50112">
    <property type="entry name" value="PAS"/>
    <property type="match status" value="1"/>
</dbReference>
<feature type="region of interest" description="Disordered" evidence="1">
    <location>
        <begin position="903"/>
        <end position="924"/>
    </location>
</feature>
<dbReference type="InterPro" id="IPR017426">
    <property type="entry name" value="Nuclear_rcpt_coactivator"/>
</dbReference>
<feature type="region of interest" description="Disordered" evidence="1">
    <location>
        <begin position="1077"/>
        <end position="1109"/>
    </location>
</feature>
<dbReference type="InterPro" id="IPR000014">
    <property type="entry name" value="PAS"/>
</dbReference>
<evidence type="ECO:0000259" key="2">
    <source>
        <dbReference type="PROSITE" id="PS50112"/>
    </source>
</evidence>
<sequence length="2020" mass="214281">MSGHGSDTAPLVRKRKLSDSQDNAVMSKCVQEKRRREQEKMYIEELAELISSNMENLMTIKADKCAILQEAVKQIKALRHQEESAAREAVQQSDVSSSGQSLLPSNVLGNLLLEALNGFLFVVNSQGKLEFISNNVQNYLSYTHDELMGSSVYNIIHVGDHTQFVNCLLPMSLGNGVGWGADAAGKKCRSFQCRMMVKLEAEEDMEKHRTQTPQYKTMQCSAVYHPHPTKGKTEDGNDVPEACLVCIASKVAEANDVETVMPLEQFSTRQDVKGKILAVDTSGLSTSVPHGEIVRRCLTELYKDCEAWVMSKHHREVMACGTATSQIYKFQLPGGNWVHAQTKSKLFRNPETKEPQYIMSMYSLISQHHQARDKRTPRRDLPYQVEEQTEYVSKAPQKDSNVPNVPVQGTMTDCILQSILGSSSYIPGLSSTSQPSVTMATNTNSSQTITNLLSAMSGKAMSEVVESDKPPQSKLMLQMLMNSPKAPEQTKPAASSADDVVPMETVERPKPTCTASVAPSSPPVLEKEEEEPAQEEEKKDEEESPKSVEVPTSGPEKTATTTESSPPKSTPSGSSLTVWSNLFKGHLPLSSQQEMVVGVLHQLHSRMRNVDKLKQQQQESLAAISRKSHDISRHPRLHRLLTQELSRPGSCADLSLFESETVSSSCGDIPNEVFTREDSRESESSDSRSGDATLLHKLLETRPSMQSQETEFPMTSLASGTTTTTTVTTQSVSSIASPAATMPTWSTARSGQQVAVVLPEQRHPQMEKELGKPSSEKAGPHKPILLGKKLVTSLSEEQKISADSTSCDSLSKNVSKTGKAIAEQTVSKRVGLQPTVPNIRQNIDMSVGLRQSNCPNVSPIGSGPSAKRIEPIVPGLNQGNTTIPTGDEELTDAALETPLLRQLLSTDKRGENDTGLTPEERERQRKEVLLERMLKDDDSPKTAGVLQGATVRMADSTSTNEELEKKEKQEQVNKILQNLLAATGSAPLDTMPSNVADWDDEALLDLIKQEGDSLLNSIQGGARGGGRDVRSTQDTMQFHTAGGNVGHVSIMPSSFPQAALPITATAGTNLNLGILGGNPTQRLNSDPSSQGSKGLDNAAGPPSLSAGSLQNSEQVIAELESLLGLQGNSSLLGTQQSPGVNRFNQMGGSVMGWSDPPQGGDLVAQLESVLKSDSSILCEIDQLLGIAPSAGSVPMTPGTEGGDFSMLDGGMDGSQVFAQMGPGGDLGVGPSVVGPGIVGQEQDPSQIPLSPVRGMPPKQLPNMGMPNRSLTQGQPKVPSSTSFPAGANRPSMPQQQAMAMARNQSNSRPMMPHTQQQLYNMLQRRQSQLLLQQRQLQARLAAAGGGNYRLPNLSNEQRLQLQRIQLQRRQAQAQALAQVQAQAQGMASNPSAASHMAGLPNNPLNFPAGGGGANFPQGGGPGMNMAQAGNAINVQQAGGANLPQGGGINLPQGSGLNHPQGGGINLPQGSGLNRPQGGGINRPQGVGINRPQGGGINGPQGSTSGMNFLQGVNSSMNHPQGGNGGINHPQGVNNGITHPQGVNNGITHPQGGQSNMSTQGSVFPSQQGGNISQGFQARSAMPGQPSQQLRARMVRPANLSINQPMMGANVRNQNGGMMSPNAMTSLVSMTPGPIVSPNQVAPPNQISPSAQLMTSKAMSMQSTNQMPGNQMGPPLMSSNQMIAPRSRTPSSPGMTSPNLMTSPNQMVPPNQMAGNPVTSQGGLVSPLTPRMPYRQMGPTGSSMMQQRPSNIHSIQQGGFSGPHQSQMAGPASQNSLPRMQQRSPMGQPRLGQTALPGMAQLSPRWAQAAQGVAFSVQDRNQDFPMNTQMNQGNAGHGGMPQSPFSQILSPTSPGPGQLLSPTSSGQLLSPVSSGQLLSPVSSGQLLSPVSSGQLLSPVSSVASRPNFMPSAVTSSSSQMQSYAGARVGMSLPTSAGLISPHGGPPKSQFGADALRDPSGRLGPTSDSGSSLGESGCSQSDLKEATRSSSSGNGGKDGMKQQASSSDSEKENSLLLKLLMD</sequence>
<dbReference type="SMART" id="SM00091">
    <property type="entry name" value="PAS"/>
    <property type="match status" value="1"/>
</dbReference>
<feature type="compositionally biased region" description="Polar residues" evidence="1">
    <location>
        <begin position="1859"/>
        <end position="1900"/>
    </location>
</feature>
<feature type="compositionally biased region" description="Polar residues" evidence="1">
    <location>
        <begin position="1268"/>
        <end position="1283"/>
    </location>
</feature>
<dbReference type="InterPro" id="IPR036638">
    <property type="entry name" value="HLH_DNA-bd_sf"/>
</dbReference>
<evidence type="ECO:0000259" key="3">
    <source>
        <dbReference type="PROSITE" id="PS50888"/>
    </source>
</evidence>
<feature type="region of interest" description="Disordered" evidence="1">
    <location>
        <begin position="1241"/>
        <end position="1291"/>
    </location>
</feature>
<dbReference type="PANTHER" id="PTHR10684">
    <property type="entry name" value="NUCLEAR RECEPTOR COACTIVATOR"/>
    <property type="match status" value="1"/>
</dbReference>
<dbReference type="Pfam" id="PF14598">
    <property type="entry name" value="PAS_11"/>
    <property type="match status" value="1"/>
</dbReference>
<gene>
    <name evidence="4" type="primary">NCOA2</name>
    <name evidence="4" type="ORF">BLAG_LOCUS9645</name>
</gene>
<dbReference type="EMBL" id="OV696701">
    <property type="protein sequence ID" value="CAH1248280.1"/>
    <property type="molecule type" value="Genomic_DNA"/>
</dbReference>
<feature type="region of interest" description="Disordered" evidence="1">
    <location>
        <begin position="1934"/>
        <end position="2020"/>
    </location>
</feature>
<feature type="domain" description="PAS" evidence="2">
    <location>
        <begin position="112"/>
        <end position="176"/>
    </location>
</feature>
<feature type="compositionally biased region" description="Polar residues" evidence="1">
    <location>
        <begin position="1499"/>
        <end position="1520"/>
    </location>
</feature>
<dbReference type="SMART" id="SM00353">
    <property type="entry name" value="HLH"/>
    <property type="match status" value="1"/>
</dbReference>
<evidence type="ECO:0000313" key="4">
    <source>
        <dbReference type="EMBL" id="CAH1248280.1"/>
    </source>
</evidence>
<feature type="region of interest" description="Disordered" evidence="1">
    <location>
        <begin position="1822"/>
        <end position="1900"/>
    </location>
</feature>
<dbReference type="InterPro" id="IPR011598">
    <property type="entry name" value="bHLH_dom"/>
</dbReference>
<feature type="compositionally biased region" description="Basic and acidic residues" evidence="1">
    <location>
        <begin position="674"/>
        <end position="689"/>
    </location>
</feature>
<dbReference type="PANTHER" id="PTHR10684:SF4">
    <property type="entry name" value="TAIMAN, ISOFORM G"/>
    <property type="match status" value="1"/>
</dbReference>
<feature type="region of interest" description="Disordered" evidence="1">
    <location>
        <begin position="1"/>
        <end position="23"/>
    </location>
</feature>
<proteinExistence type="predicted"/>
<feature type="compositionally biased region" description="Polar residues" evidence="1">
    <location>
        <begin position="1842"/>
        <end position="1851"/>
    </location>
</feature>
<dbReference type="OrthoDB" id="10035882at2759"/>
<dbReference type="SUPFAM" id="SSF47459">
    <property type="entry name" value="HLH, helix-loop-helix DNA-binding domain"/>
    <property type="match status" value="1"/>
</dbReference>
<feature type="compositionally biased region" description="Polar residues" evidence="1">
    <location>
        <begin position="1964"/>
        <end position="1979"/>
    </location>
</feature>
<dbReference type="CDD" id="cd00130">
    <property type="entry name" value="PAS"/>
    <property type="match status" value="1"/>
</dbReference>